<dbReference type="AlphaFoldDB" id="A0A1H0BU21"/>
<dbReference type="Gene3D" id="3.10.450.50">
    <property type="match status" value="1"/>
</dbReference>
<gene>
    <name evidence="1" type="ORF">SAMN05216193_103193</name>
</gene>
<dbReference type="OrthoDB" id="570299at2"/>
<dbReference type="InterPro" id="IPR011978">
    <property type="entry name" value="YgfB-like"/>
</dbReference>
<dbReference type="NCBIfam" id="NF007704">
    <property type="entry name" value="PRK10396.1"/>
    <property type="match status" value="1"/>
</dbReference>
<accession>A0A1H0BU21</accession>
<protein>
    <recommendedName>
        <fullName evidence="3">YecA family protein</fullName>
    </recommendedName>
</protein>
<evidence type="ECO:0008006" key="3">
    <source>
        <dbReference type="Google" id="ProtNLM"/>
    </source>
</evidence>
<proteinExistence type="predicted"/>
<evidence type="ECO:0000313" key="1">
    <source>
        <dbReference type="EMBL" id="SDN49073.1"/>
    </source>
</evidence>
<dbReference type="InterPro" id="IPR004027">
    <property type="entry name" value="SEC_C_motif"/>
</dbReference>
<sequence>MKNMDSLNVQELDLLAKLLDKHHSSESLENLSELEGFAIAIISGPKHESTGWYSTIWGGVEYEPEWKSEAELQRFLDLLLSHMTDLDWLLTEHPEIVSGVFDINSDYERYLGNVEGWCFGFMRGVQLHDWSAWPQELQHHLEPIALHGLEENYERVDEMTQEEYQASVAQIMPAVLALHAYWRERRPAIPQPTVLPPKIGRNDPCPCGSGKKYKHCCMH</sequence>
<dbReference type="Pfam" id="PF03695">
    <property type="entry name" value="UPF0149"/>
    <property type="match status" value="1"/>
</dbReference>
<organism evidence="1 2">
    <name type="scientific">Pseudomonas jinjuensis</name>
    <dbReference type="NCBI Taxonomy" id="198616"/>
    <lineage>
        <taxon>Bacteria</taxon>
        <taxon>Pseudomonadati</taxon>
        <taxon>Pseudomonadota</taxon>
        <taxon>Gammaproteobacteria</taxon>
        <taxon>Pseudomonadales</taxon>
        <taxon>Pseudomonadaceae</taxon>
        <taxon>Pseudomonas</taxon>
    </lineage>
</organism>
<dbReference type="SUPFAM" id="SSF101327">
    <property type="entry name" value="YgfB-like"/>
    <property type="match status" value="1"/>
</dbReference>
<dbReference type="InterPro" id="IPR036255">
    <property type="entry name" value="YgfB-like_sf"/>
</dbReference>
<dbReference type="Pfam" id="PF02810">
    <property type="entry name" value="SEC-C"/>
    <property type="match status" value="1"/>
</dbReference>
<dbReference type="NCBIfam" id="TIGR02292">
    <property type="entry name" value="ygfB_yecA"/>
    <property type="match status" value="1"/>
</dbReference>
<dbReference type="EMBL" id="FNIJ01000003">
    <property type="protein sequence ID" value="SDN49073.1"/>
    <property type="molecule type" value="Genomic_DNA"/>
</dbReference>
<dbReference type="Proteomes" id="UP000242957">
    <property type="component" value="Unassembled WGS sequence"/>
</dbReference>
<evidence type="ECO:0000313" key="2">
    <source>
        <dbReference type="Proteomes" id="UP000242957"/>
    </source>
</evidence>
<name>A0A1H0BU21_9PSED</name>
<reference evidence="2" key="1">
    <citation type="submission" date="2016-10" db="EMBL/GenBank/DDBJ databases">
        <authorList>
            <person name="Varghese N."/>
            <person name="Submissions S."/>
        </authorList>
    </citation>
    <scope>NUCLEOTIDE SEQUENCE [LARGE SCALE GENOMIC DNA]</scope>
    <source>
        <strain evidence="2">JCM 21621</strain>
    </source>
</reference>
<dbReference type="STRING" id="198616.SAMN05216193_103193"/>
<dbReference type="PANTHER" id="PTHR33747:SF1">
    <property type="entry name" value="ADENYLATE CYCLASE-ASSOCIATED CAP C-TERMINAL DOMAIN-CONTAINING PROTEIN"/>
    <property type="match status" value="1"/>
</dbReference>
<keyword evidence="2" id="KW-1185">Reference proteome</keyword>
<dbReference type="SUPFAM" id="SSF103642">
    <property type="entry name" value="Sec-C motif"/>
    <property type="match status" value="1"/>
</dbReference>
<dbReference type="PANTHER" id="PTHR33747">
    <property type="entry name" value="UPF0225 PROTEIN SCO1677"/>
    <property type="match status" value="1"/>
</dbReference>